<dbReference type="GO" id="GO:0008270">
    <property type="term" value="F:zinc ion binding"/>
    <property type="evidence" value="ECO:0007669"/>
    <property type="project" value="UniProtKB-UniRule"/>
</dbReference>
<dbReference type="GO" id="GO:0003899">
    <property type="term" value="F:DNA-directed RNA polymerase activity"/>
    <property type="evidence" value="ECO:0007669"/>
    <property type="project" value="UniProtKB-UniRule"/>
</dbReference>
<dbReference type="InterPro" id="IPR034151">
    <property type="entry name" value="TOPRIM_DnaG_bac"/>
</dbReference>
<evidence type="ECO:0000256" key="3">
    <source>
        <dbReference type="ARBA" id="ARBA00022679"/>
    </source>
</evidence>
<comment type="similarity">
    <text evidence="12 13">Belongs to the DnaG primase family.</text>
</comment>
<keyword evidence="10 12" id="KW-0238">DNA-binding</keyword>
<protein>
    <recommendedName>
        <fullName evidence="12 13">DNA primase</fullName>
        <ecNumber evidence="12">2.7.7.101</ecNumber>
    </recommendedName>
</protein>
<dbReference type="InterPro" id="IPR006171">
    <property type="entry name" value="TOPRIM_dom"/>
</dbReference>
<dbReference type="FunFam" id="3.40.1360.10:FF:000002">
    <property type="entry name" value="DNA primase"/>
    <property type="match status" value="1"/>
</dbReference>
<dbReference type="InterPro" id="IPR050219">
    <property type="entry name" value="DnaG_primase"/>
</dbReference>
<comment type="subunit">
    <text evidence="12">Monomer. Interacts with DnaB.</text>
</comment>
<comment type="catalytic activity">
    <reaction evidence="12">
        <text>ssDNA + n NTP = ssDNA/pppN(pN)n-1 hybrid + (n-1) diphosphate.</text>
        <dbReference type="EC" id="2.7.7.101"/>
    </reaction>
</comment>
<evidence type="ECO:0000313" key="16">
    <source>
        <dbReference type="EMBL" id="TWT57719.1"/>
    </source>
</evidence>
<evidence type="ECO:0000313" key="17">
    <source>
        <dbReference type="Proteomes" id="UP000317243"/>
    </source>
</evidence>
<dbReference type="InterPro" id="IPR006295">
    <property type="entry name" value="DNA_primase_DnaG"/>
</dbReference>
<evidence type="ECO:0000256" key="5">
    <source>
        <dbReference type="ARBA" id="ARBA00022705"/>
    </source>
</evidence>
<proteinExistence type="inferred from homology"/>
<gene>
    <name evidence="16" type="primary">dnaG_1</name>
    <name evidence="12" type="synonym">dnaG</name>
    <name evidence="16" type="ORF">KOR42_10850</name>
</gene>
<dbReference type="SUPFAM" id="SSF57783">
    <property type="entry name" value="Zinc beta-ribbon"/>
    <property type="match status" value="1"/>
</dbReference>
<keyword evidence="3 12" id="KW-0808">Transferase</keyword>
<keyword evidence="17" id="KW-1185">Reference proteome</keyword>
<dbReference type="EC" id="2.7.7.101" evidence="12"/>
<dbReference type="PANTHER" id="PTHR30313">
    <property type="entry name" value="DNA PRIMASE"/>
    <property type="match status" value="1"/>
</dbReference>
<evidence type="ECO:0000256" key="12">
    <source>
        <dbReference type="HAMAP-Rule" id="MF_00974"/>
    </source>
</evidence>
<dbReference type="Pfam" id="PF13155">
    <property type="entry name" value="Toprim_2"/>
    <property type="match status" value="1"/>
</dbReference>
<accession>A0A5C5X540</accession>
<evidence type="ECO:0000256" key="6">
    <source>
        <dbReference type="ARBA" id="ARBA00022723"/>
    </source>
</evidence>
<dbReference type="EMBL" id="SIHI01000001">
    <property type="protein sequence ID" value="TWT57719.1"/>
    <property type="molecule type" value="Genomic_DNA"/>
</dbReference>
<keyword evidence="6 12" id="KW-0479">Metal-binding</keyword>
<keyword evidence="7 12" id="KW-0863">Zinc-finger</keyword>
<dbReference type="Gene3D" id="3.40.1360.10">
    <property type="match status" value="1"/>
</dbReference>
<dbReference type="InterPro" id="IPR019475">
    <property type="entry name" value="DNA_primase_DnaB-bd"/>
</dbReference>
<keyword evidence="9" id="KW-0460">Magnesium</keyword>
<sequence>MLPLSPQKFREQVRSHTDIVGLIGESVGLESRSGGREHVGLCPFHDDHNPSMRVYPDRQTFRCWSCNTGGDCFTFVMEREKVSFPEALEILARRANLEIPRFVSGHSPQHETNRARLFEVLQWAEEQFHQTLMKSPAAQPAREYLKSRGMTAETVTQFRLGFHPENWEWLIDRSKGKFARELLLEARLIGERDGRQFDYFVNRVMFPIHNERGQAVSFGGRILPGSNDDAKYWNGPESAVFHKSRLLFAIDHARDAIRESNEAFIVEGYTDCIACHQFGIANVVGTLGTALTDDHVSAIKRFARKVILVFDGDQAGQAAAIRAVEKFLLQDVDLRILTLPELMDPADFLERQGAQAFREIAQTAPEAWDYRFRAAKAKFGLNSIDARQRVLDEMLSVLSCVPKMATSVREPLLIANLAQRLQVPDDVIRRQLSEVRSNRPKRIRVENSNENRSSEDVDVRRLLAGELSKSDRVECDLLEVVLSAPPLLNNVVNSIATTQIRNPVLRRILELCFEEVQTTGENRESETGQLTLSGLLNRMPNQQMKSLVVWLDEQANAKGLAAKLEGNSTENGIPTVLHDSIGAILDRDAEQTHQNLAVQLTESKDGQNGLDEATEKLLRQAAEFHQKRATRKAGV</sequence>
<organism evidence="16 17">
    <name type="scientific">Thalassoglobus neptunius</name>
    <dbReference type="NCBI Taxonomy" id="1938619"/>
    <lineage>
        <taxon>Bacteria</taxon>
        <taxon>Pseudomonadati</taxon>
        <taxon>Planctomycetota</taxon>
        <taxon>Planctomycetia</taxon>
        <taxon>Planctomycetales</taxon>
        <taxon>Planctomycetaceae</taxon>
        <taxon>Thalassoglobus</taxon>
    </lineage>
</organism>
<evidence type="ECO:0000256" key="11">
    <source>
        <dbReference type="ARBA" id="ARBA00023163"/>
    </source>
</evidence>
<reference evidence="16 17" key="1">
    <citation type="submission" date="2019-02" db="EMBL/GenBank/DDBJ databases">
        <title>Deep-cultivation of Planctomycetes and their phenomic and genomic characterization uncovers novel biology.</title>
        <authorList>
            <person name="Wiegand S."/>
            <person name="Jogler M."/>
            <person name="Boedeker C."/>
            <person name="Pinto D."/>
            <person name="Vollmers J."/>
            <person name="Rivas-Marin E."/>
            <person name="Kohn T."/>
            <person name="Peeters S.H."/>
            <person name="Heuer A."/>
            <person name="Rast P."/>
            <person name="Oberbeckmann S."/>
            <person name="Bunk B."/>
            <person name="Jeske O."/>
            <person name="Meyerdierks A."/>
            <person name="Storesund J.E."/>
            <person name="Kallscheuer N."/>
            <person name="Luecker S."/>
            <person name="Lage O.M."/>
            <person name="Pohl T."/>
            <person name="Merkel B.J."/>
            <person name="Hornburger P."/>
            <person name="Mueller R.-W."/>
            <person name="Bruemmer F."/>
            <person name="Labrenz M."/>
            <person name="Spormann A.M."/>
            <person name="Op Den Camp H."/>
            <person name="Overmann J."/>
            <person name="Amann R."/>
            <person name="Jetten M.S.M."/>
            <person name="Mascher T."/>
            <person name="Medema M.H."/>
            <person name="Devos D.P."/>
            <person name="Kaster A.-K."/>
            <person name="Ovreas L."/>
            <person name="Rohde M."/>
            <person name="Galperin M.Y."/>
            <person name="Jogler C."/>
        </authorList>
    </citation>
    <scope>NUCLEOTIDE SEQUENCE [LARGE SCALE GENOMIC DNA]</scope>
    <source>
        <strain evidence="16 17">KOR42</strain>
    </source>
</reference>
<dbReference type="NCBIfam" id="TIGR01391">
    <property type="entry name" value="dnaG"/>
    <property type="match status" value="1"/>
</dbReference>
<keyword evidence="5 12" id="KW-0235">DNA replication</keyword>
<dbReference type="InterPro" id="IPR002694">
    <property type="entry name" value="Znf_CHC2"/>
</dbReference>
<evidence type="ECO:0000256" key="1">
    <source>
        <dbReference type="ARBA" id="ARBA00022478"/>
    </source>
</evidence>
<dbReference type="GO" id="GO:0006269">
    <property type="term" value="P:DNA replication, synthesis of primer"/>
    <property type="evidence" value="ECO:0007669"/>
    <property type="project" value="UniProtKB-UniRule"/>
</dbReference>
<keyword evidence="11 12" id="KW-0804">Transcription</keyword>
<dbReference type="Pfam" id="PF10410">
    <property type="entry name" value="DnaB_bind"/>
    <property type="match status" value="1"/>
</dbReference>
<evidence type="ECO:0000256" key="9">
    <source>
        <dbReference type="ARBA" id="ARBA00022842"/>
    </source>
</evidence>
<dbReference type="Pfam" id="PF01807">
    <property type="entry name" value="Zn_ribbon_DnaG"/>
    <property type="match status" value="1"/>
</dbReference>
<dbReference type="PANTHER" id="PTHR30313:SF2">
    <property type="entry name" value="DNA PRIMASE"/>
    <property type="match status" value="1"/>
</dbReference>
<comment type="function">
    <text evidence="12 13">RNA polymerase that catalyzes the synthesis of short RNA molecules used as primers for DNA polymerase during DNA replication.</text>
</comment>
<evidence type="ECO:0000259" key="15">
    <source>
        <dbReference type="PROSITE" id="PS50880"/>
    </source>
</evidence>
<keyword evidence="4 12" id="KW-0548">Nucleotidyltransferase</keyword>
<dbReference type="CDD" id="cd03364">
    <property type="entry name" value="TOPRIM_DnaG_primases"/>
    <property type="match status" value="1"/>
</dbReference>
<dbReference type="InterPro" id="IPR036977">
    <property type="entry name" value="DNA_primase_Znf_CHC2"/>
</dbReference>
<dbReference type="Pfam" id="PF08275">
    <property type="entry name" value="DNAG_N"/>
    <property type="match status" value="1"/>
</dbReference>
<dbReference type="HAMAP" id="MF_00974">
    <property type="entry name" value="DNA_primase_DnaG"/>
    <property type="match status" value="1"/>
</dbReference>
<dbReference type="SMART" id="SM00493">
    <property type="entry name" value="TOPRIM"/>
    <property type="match status" value="1"/>
</dbReference>
<dbReference type="Gene3D" id="3.90.980.10">
    <property type="entry name" value="DNA primase, catalytic core, N-terminal domain"/>
    <property type="match status" value="1"/>
</dbReference>
<dbReference type="InterPro" id="IPR037068">
    <property type="entry name" value="DNA_primase_core_N_sf"/>
</dbReference>
<dbReference type="SMART" id="SM00400">
    <property type="entry name" value="ZnF_CHCC"/>
    <property type="match status" value="1"/>
</dbReference>
<dbReference type="OrthoDB" id="9803773at2"/>
<evidence type="ECO:0000256" key="7">
    <source>
        <dbReference type="ARBA" id="ARBA00022771"/>
    </source>
</evidence>
<dbReference type="InterPro" id="IPR013264">
    <property type="entry name" value="DNAG_N"/>
</dbReference>
<name>A0A5C5X540_9PLAN</name>
<evidence type="ECO:0000256" key="10">
    <source>
        <dbReference type="ARBA" id="ARBA00023125"/>
    </source>
</evidence>
<keyword evidence="1 12" id="KW-0240">DNA-directed RNA polymerase</keyword>
<dbReference type="GO" id="GO:0003677">
    <property type="term" value="F:DNA binding"/>
    <property type="evidence" value="ECO:0007669"/>
    <property type="project" value="UniProtKB-KW"/>
</dbReference>
<comment type="cofactor">
    <cofactor evidence="12 13 14">
        <name>Zn(2+)</name>
        <dbReference type="ChEBI" id="CHEBI:29105"/>
    </cofactor>
    <text evidence="12 13 14">Binds 1 zinc ion per monomer.</text>
</comment>
<dbReference type="RefSeq" id="WP_146507611.1">
    <property type="nucleotide sequence ID" value="NZ_SIHI01000001.1"/>
</dbReference>
<feature type="domain" description="Toprim" evidence="15">
    <location>
        <begin position="261"/>
        <end position="342"/>
    </location>
</feature>
<dbReference type="Proteomes" id="UP000317243">
    <property type="component" value="Unassembled WGS sequence"/>
</dbReference>
<dbReference type="GO" id="GO:1990077">
    <property type="term" value="C:primosome complex"/>
    <property type="evidence" value="ECO:0007669"/>
    <property type="project" value="UniProtKB-KW"/>
</dbReference>
<dbReference type="PROSITE" id="PS50880">
    <property type="entry name" value="TOPRIM"/>
    <property type="match status" value="1"/>
</dbReference>
<dbReference type="AlphaFoldDB" id="A0A5C5X540"/>
<dbReference type="GO" id="GO:0000428">
    <property type="term" value="C:DNA-directed RNA polymerase complex"/>
    <property type="evidence" value="ECO:0007669"/>
    <property type="project" value="UniProtKB-KW"/>
</dbReference>
<evidence type="ECO:0000256" key="2">
    <source>
        <dbReference type="ARBA" id="ARBA00022515"/>
    </source>
</evidence>
<dbReference type="GO" id="GO:0005737">
    <property type="term" value="C:cytoplasm"/>
    <property type="evidence" value="ECO:0007669"/>
    <property type="project" value="TreeGrafter"/>
</dbReference>
<dbReference type="InterPro" id="IPR030846">
    <property type="entry name" value="DnaG_bac"/>
</dbReference>
<evidence type="ECO:0000256" key="13">
    <source>
        <dbReference type="PIRNR" id="PIRNR002811"/>
    </source>
</evidence>
<dbReference type="Gene3D" id="3.90.580.10">
    <property type="entry name" value="Zinc finger, CHC2-type domain"/>
    <property type="match status" value="1"/>
</dbReference>
<comment type="caution">
    <text evidence="16">The sequence shown here is derived from an EMBL/GenBank/DDBJ whole genome shotgun (WGS) entry which is preliminary data.</text>
</comment>
<evidence type="ECO:0000256" key="14">
    <source>
        <dbReference type="PIRSR" id="PIRSR002811-1"/>
    </source>
</evidence>
<comment type="domain">
    <text evidence="12">Contains an N-terminal zinc-binding domain, a central core domain that contains the primase activity, and a C-terminal DnaB-binding domain.</text>
</comment>
<feature type="zinc finger region" description="CHC2-type" evidence="12 14">
    <location>
        <begin position="42"/>
        <end position="66"/>
    </location>
</feature>
<evidence type="ECO:0000256" key="8">
    <source>
        <dbReference type="ARBA" id="ARBA00022833"/>
    </source>
</evidence>
<keyword evidence="2 12" id="KW-0639">Primosome</keyword>
<dbReference type="PIRSF" id="PIRSF002811">
    <property type="entry name" value="DnaG"/>
    <property type="match status" value="1"/>
</dbReference>
<dbReference type="SUPFAM" id="SSF56731">
    <property type="entry name" value="DNA primase core"/>
    <property type="match status" value="1"/>
</dbReference>
<keyword evidence="8 12" id="KW-0862">Zinc</keyword>
<evidence type="ECO:0000256" key="4">
    <source>
        <dbReference type="ARBA" id="ARBA00022695"/>
    </source>
</evidence>